<evidence type="ECO:0008006" key="4">
    <source>
        <dbReference type="Google" id="ProtNLM"/>
    </source>
</evidence>
<name>A0A6N1VBH7_9HYPH</name>
<evidence type="ECO:0000313" key="2">
    <source>
        <dbReference type="EMBL" id="QKV18346.1"/>
    </source>
</evidence>
<proteinExistence type="predicted"/>
<keyword evidence="1" id="KW-0472">Membrane</keyword>
<sequence length="143" mass="16129">MALLTGEIREQQQSVVQAVFVWFLRAMAAVAMIAGLSYWAQLIGLDNDSLPRFDRLPVHWKVPCVTLAVLLPVASMGLWTLTSWGIVLWTFACLIEISIYGIWADRYMSRPGLVAGLVGALSVLFVFIVILAVRRFRERLNEY</sequence>
<evidence type="ECO:0000313" key="3">
    <source>
        <dbReference type="Proteomes" id="UP000509367"/>
    </source>
</evidence>
<dbReference type="AlphaFoldDB" id="A0A6N1VBH7"/>
<feature type="transmembrane region" description="Helical" evidence="1">
    <location>
        <begin position="115"/>
        <end position="133"/>
    </location>
</feature>
<protein>
    <recommendedName>
        <fullName evidence="4">DUF2069 domain-containing protein</fullName>
    </recommendedName>
</protein>
<dbReference type="Proteomes" id="UP000509367">
    <property type="component" value="Chromosome"/>
</dbReference>
<evidence type="ECO:0000256" key="1">
    <source>
        <dbReference type="SAM" id="Phobius"/>
    </source>
</evidence>
<reference evidence="2 3" key="1">
    <citation type="submission" date="2020-06" db="EMBL/GenBank/DDBJ databases">
        <title>Oricola thermophila sp. nov. isolated from a tidal sediments.</title>
        <authorList>
            <person name="Kwon K.K."/>
            <person name="Yang S.-H."/>
            <person name="Park M.-J."/>
        </authorList>
    </citation>
    <scope>NUCLEOTIDE SEQUENCE [LARGE SCALE GENOMIC DNA]</scope>
    <source>
        <strain evidence="2 3">MEBiC13590</strain>
    </source>
</reference>
<gene>
    <name evidence="2" type="ORF">HTY61_07705</name>
</gene>
<keyword evidence="1" id="KW-1133">Transmembrane helix</keyword>
<dbReference type="InterPro" id="IPR046161">
    <property type="entry name" value="DUF6163"/>
</dbReference>
<dbReference type="Pfam" id="PF19660">
    <property type="entry name" value="DUF6163"/>
    <property type="match status" value="1"/>
</dbReference>
<dbReference type="RefSeq" id="WP_175276240.1">
    <property type="nucleotide sequence ID" value="NZ_CP054836.1"/>
</dbReference>
<feature type="transmembrane region" description="Helical" evidence="1">
    <location>
        <begin position="20"/>
        <end position="40"/>
    </location>
</feature>
<dbReference type="EMBL" id="CP054836">
    <property type="protein sequence ID" value="QKV18346.1"/>
    <property type="molecule type" value="Genomic_DNA"/>
</dbReference>
<dbReference type="KEGG" id="orm:HTY61_07705"/>
<feature type="transmembrane region" description="Helical" evidence="1">
    <location>
        <begin position="86"/>
        <end position="103"/>
    </location>
</feature>
<keyword evidence="1" id="KW-0812">Transmembrane</keyword>
<keyword evidence="3" id="KW-1185">Reference proteome</keyword>
<feature type="transmembrane region" description="Helical" evidence="1">
    <location>
        <begin position="60"/>
        <end position="79"/>
    </location>
</feature>
<accession>A0A6N1VBH7</accession>
<organism evidence="2 3">
    <name type="scientific">Oricola thermophila</name>
    <dbReference type="NCBI Taxonomy" id="2742145"/>
    <lineage>
        <taxon>Bacteria</taxon>
        <taxon>Pseudomonadati</taxon>
        <taxon>Pseudomonadota</taxon>
        <taxon>Alphaproteobacteria</taxon>
        <taxon>Hyphomicrobiales</taxon>
        <taxon>Ahrensiaceae</taxon>
        <taxon>Oricola</taxon>
    </lineage>
</organism>